<evidence type="ECO:0000313" key="3">
    <source>
        <dbReference type="EMBL" id="SEK48969.1"/>
    </source>
</evidence>
<keyword evidence="1" id="KW-0472">Membrane</keyword>
<keyword evidence="1" id="KW-0812">Transmembrane</keyword>
<dbReference type="PANTHER" id="PTHR43283">
    <property type="entry name" value="BETA-LACTAMASE-RELATED"/>
    <property type="match status" value="1"/>
</dbReference>
<dbReference type="InterPro" id="IPR050789">
    <property type="entry name" value="Diverse_Enzym_Activities"/>
</dbReference>
<evidence type="ECO:0000313" key="4">
    <source>
        <dbReference type="Proteomes" id="UP000198521"/>
    </source>
</evidence>
<keyword evidence="1" id="KW-1133">Transmembrane helix</keyword>
<dbReference type="AlphaFoldDB" id="A0A1H7HF83"/>
<dbReference type="Gene3D" id="3.40.710.10">
    <property type="entry name" value="DD-peptidase/beta-lactamase superfamily"/>
    <property type="match status" value="1"/>
</dbReference>
<proteinExistence type="predicted"/>
<dbReference type="Proteomes" id="UP000198521">
    <property type="component" value="Unassembled WGS sequence"/>
</dbReference>
<keyword evidence="4" id="KW-1185">Reference proteome</keyword>
<name>A0A1H7HF83_AQUAM</name>
<dbReference type="EMBL" id="FOAB01000001">
    <property type="protein sequence ID" value="SEK48969.1"/>
    <property type="molecule type" value="Genomic_DNA"/>
</dbReference>
<accession>A0A1H7HF83</accession>
<dbReference type="STRING" id="1038014.SAMN04487910_0642"/>
<dbReference type="InterPro" id="IPR001466">
    <property type="entry name" value="Beta-lactam-related"/>
</dbReference>
<dbReference type="Pfam" id="PF00144">
    <property type="entry name" value="Beta-lactamase"/>
    <property type="match status" value="1"/>
</dbReference>
<gene>
    <name evidence="3" type="ORF">SAMN04487910_0642</name>
</gene>
<organism evidence="3 4">
    <name type="scientific">Aquimarina amphilecti</name>
    <dbReference type="NCBI Taxonomy" id="1038014"/>
    <lineage>
        <taxon>Bacteria</taxon>
        <taxon>Pseudomonadati</taxon>
        <taxon>Bacteroidota</taxon>
        <taxon>Flavobacteriia</taxon>
        <taxon>Flavobacteriales</taxon>
        <taxon>Flavobacteriaceae</taxon>
        <taxon>Aquimarina</taxon>
    </lineage>
</organism>
<evidence type="ECO:0000256" key="1">
    <source>
        <dbReference type="SAM" id="Phobius"/>
    </source>
</evidence>
<feature type="domain" description="Beta-lactamase-related" evidence="2">
    <location>
        <begin position="65"/>
        <end position="323"/>
    </location>
</feature>
<protein>
    <submittedName>
        <fullName evidence="3">CubicO group peptidase, beta-lactamase class C family</fullName>
    </submittedName>
</protein>
<dbReference type="SUPFAM" id="SSF56601">
    <property type="entry name" value="beta-lactamase/transpeptidase-like"/>
    <property type="match status" value="1"/>
</dbReference>
<sequence length="362" mass="41203">MMNITIKRIIIGICTTIILLTIYLLVPQVSNPSPSYETKLTHGTPVSDDIRAMLTPSIEPKRTRAIMVMQDGKVIYEYGPTDKIMNGHSTRKAMLSLLYGIAVDKKLINLDKTLSELDIDEYIPLTTQEKSATIRDLLMGKSSIYLPASGEHDNQITQRPKRESHKPGTYFFNNNFDANALGTIFIKETETSIGEFMEEYLAKPLGLQDFDSDNVIMGSPWFMPKKKTMHEQYYIYISTRDFARIGSMVANKGRWNGKQIISEDWIIKSTSSHSDLSNNHINYGRYDGFGYQWWTASDTNTIWTDGYGERFMIIDPDKRLTLVEQNFTGNSLLSSGLWLMNKNMDSGLSNLMKAHKTLAKNK</sequence>
<dbReference type="OrthoDB" id="6385003at2"/>
<evidence type="ECO:0000259" key="2">
    <source>
        <dbReference type="Pfam" id="PF00144"/>
    </source>
</evidence>
<dbReference type="InterPro" id="IPR012338">
    <property type="entry name" value="Beta-lactam/transpept-like"/>
</dbReference>
<reference evidence="3 4" key="1">
    <citation type="submission" date="2016-10" db="EMBL/GenBank/DDBJ databases">
        <authorList>
            <person name="de Groot N.N."/>
        </authorList>
    </citation>
    <scope>NUCLEOTIDE SEQUENCE [LARGE SCALE GENOMIC DNA]</scope>
    <source>
        <strain evidence="3 4">DSM 25232</strain>
    </source>
</reference>
<dbReference type="PANTHER" id="PTHR43283:SF7">
    <property type="entry name" value="BETA-LACTAMASE-RELATED DOMAIN-CONTAINING PROTEIN"/>
    <property type="match status" value="1"/>
</dbReference>
<feature type="transmembrane region" description="Helical" evidence="1">
    <location>
        <begin position="9"/>
        <end position="26"/>
    </location>
</feature>